<protein>
    <submittedName>
        <fullName evidence="4">Phosphodiesterase</fullName>
    </submittedName>
</protein>
<evidence type="ECO:0000259" key="2">
    <source>
        <dbReference type="PROSITE" id="PS50110"/>
    </source>
</evidence>
<dbReference type="InterPro" id="IPR052020">
    <property type="entry name" value="Cyclic_di-GMP/3'3'-cGAMP_PDE"/>
</dbReference>
<dbReference type="Pfam" id="PF13487">
    <property type="entry name" value="HD_5"/>
    <property type="match status" value="1"/>
</dbReference>
<evidence type="ECO:0000259" key="3">
    <source>
        <dbReference type="PROSITE" id="PS51832"/>
    </source>
</evidence>
<dbReference type="InterPro" id="IPR001789">
    <property type="entry name" value="Sig_transdc_resp-reg_receiver"/>
</dbReference>
<dbReference type="PANTHER" id="PTHR45228:SF9">
    <property type="entry name" value="3'3'-CGAMP-SPECIFIC PHOSPHODIESTERASE 2"/>
    <property type="match status" value="1"/>
</dbReference>
<feature type="modified residue" description="4-aspartylphosphate" evidence="1">
    <location>
        <position position="85"/>
    </location>
</feature>
<dbReference type="SUPFAM" id="SSF109604">
    <property type="entry name" value="HD-domain/PDEase-like"/>
    <property type="match status" value="1"/>
</dbReference>
<keyword evidence="1" id="KW-0597">Phosphoprotein</keyword>
<dbReference type="InterPro" id="IPR021800">
    <property type="entry name" value="DUF3369"/>
</dbReference>
<dbReference type="PANTHER" id="PTHR45228">
    <property type="entry name" value="CYCLIC DI-GMP PHOSPHODIESTERASE TM_0186-RELATED"/>
    <property type="match status" value="1"/>
</dbReference>
<dbReference type="InterPro" id="IPR011006">
    <property type="entry name" value="CheY-like_superfamily"/>
</dbReference>
<organism evidence="4 5">
    <name type="scientific">Iodobacter fluviatilis</name>
    <dbReference type="NCBI Taxonomy" id="537"/>
    <lineage>
        <taxon>Bacteria</taxon>
        <taxon>Pseudomonadati</taxon>
        <taxon>Pseudomonadota</taxon>
        <taxon>Betaproteobacteria</taxon>
        <taxon>Neisseriales</taxon>
        <taxon>Chitinibacteraceae</taxon>
        <taxon>Iodobacter</taxon>
    </lineage>
</organism>
<dbReference type="Pfam" id="PF11849">
    <property type="entry name" value="DUF3369"/>
    <property type="match status" value="1"/>
</dbReference>
<dbReference type="SMART" id="SM00448">
    <property type="entry name" value="REC"/>
    <property type="match status" value="1"/>
</dbReference>
<dbReference type="SMART" id="SM00471">
    <property type="entry name" value="HDc"/>
    <property type="match status" value="1"/>
</dbReference>
<accession>A0A7G3G8Z9</accession>
<proteinExistence type="predicted"/>
<evidence type="ECO:0000256" key="1">
    <source>
        <dbReference type="PROSITE-ProRule" id="PRU00169"/>
    </source>
</evidence>
<gene>
    <name evidence="4" type="ORF">C1H71_10745</name>
</gene>
<reference evidence="4 5" key="1">
    <citation type="submission" date="2018-01" db="EMBL/GenBank/DDBJ databases">
        <title>Genome sequence of Iodobacter sp. strain PCH194 isolated from Indian Trans-Himalaya.</title>
        <authorList>
            <person name="Kumar V."/>
            <person name="Thakur V."/>
            <person name="Kumar S."/>
            <person name="Singh D."/>
        </authorList>
    </citation>
    <scope>NUCLEOTIDE SEQUENCE [LARGE SCALE GENOMIC DNA]</scope>
    <source>
        <strain evidence="4 5">PCH194</strain>
    </source>
</reference>
<feature type="domain" description="HD-GYP" evidence="3">
    <location>
        <begin position="315"/>
        <end position="525"/>
    </location>
</feature>
<feature type="domain" description="Response regulatory" evidence="2">
    <location>
        <begin position="30"/>
        <end position="154"/>
    </location>
</feature>
<dbReference type="EMBL" id="CP025781">
    <property type="protein sequence ID" value="QBC43970.1"/>
    <property type="molecule type" value="Genomic_DNA"/>
</dbReference>
<dbReference type="Gene3D" id="3.40.50.2300">
    <property type="match status" value="1"/>
</dbReference>
<dbReference type="KEGG" id="ifl:C1H71_10745"/>
<sequence>MALDQNEDWMLEDDEDDSLTSGLIVRQPWRLLIVDDEPDVHRATVLALKNIVYKGRGLEILHAYSGQQGFEVLAENPDIALAILDVVMETDDAGLCLVKRIRDELGNQLVRIVLRTGQPGHAPEQQVVLEYDINDYKTKTELVANKIFTTVIASLRSFESLHALEKSSQGLAKILEGATNLYQLHSLKEFASGILKQIGAILNLGEDGMLCAQSKSDLHCLEILAATGPFSLLLDGDVLPDDSHLLLALNTALKTKSSQSHHPYEILYIAGRNSYDFVVHFSPPWPLEMVDRNLLDIFCERISAAMDNLYLYQQLRRSQEATVMALADLGEFRDQTTGDHVLRVQKLTDAIAGRLKTKNAFPDEMDNAFMEMVGMASILHDVGKVGTPDHILFKPGRLTPEEREIMNQHAPMGAQILARTVALVEGTTYLSLGAEIAAGHHEHFDGNGYPLGSKEYDIPLSARIVALVDVFDALLHKRPYKEPWPLEETMAYIRERSGTQFDPQVVAALDEVVAEGLLPLDLLQDPT</sequence>
<dbReference type="RefSeq" id="WP_130106529.1">
    <property type="nucleotide sequence ID" value="NZ_CP025781.1"/>
</dbReference>
<dbReference type="AlphaFoldDB" id="A0A7G3G8Z9"/>
<dbReference type="Gene3D" id="1.10.3210.10">
    <property type="entry name" value="Hypothetical protein af1432"/>
    <property type="match status" value="1"/>
</dbReference>
<keyword evidence="5" id="KW-1185">Reference proteome</keyword>
<name>A0A7G3G8Z9_9NEIS</name>
<dbReference type="CDD" id="cd00077">
    <property type="entry name" value="HDc"/>
    <property type="match status" value="1"/>
</dbReference>
<dbReference type="Proteomes" id="UP000515917">
    <property type="component" value="Chromosome"/>
</dbReference>
<dbReference type="SUPFAM" id="SSF52172">
    <property type="entry name" value="CheY-like"/>
    <property type="match status" value="1"/>
</dbReference>
<evidence type="ECO:0000313" key="4">
    <source>
        <dbReference type="EMBL" id="QBC43970.1"/>
    </source>
</evidence>
<dbReference type="InterPro" id="IPR003607">
    <property type="entry name" value="HD/PDEase_dom"/>
</dbReference>
<dbReference type="InterPro" id="IPR037522">
    <property type="entry name" value="HD_GYP_dom"/>
</dbReference>
<dbReference type="GO" id="GO:0000160">
    <property type="term" value="P:phosphorelay signal transduction system"/>
    <property type="evidence" value="ECO:0007669"/>
    <property type="project" value="InterPro"/>
</dbReference>
<dbReference type="PROSITE" id="PS50110">
    <property type="entry name" value="RESPONSE_REGULATORY"/>
    <property type="match status" value="1"/>
</dbReference>
<dbReference type="GO" id="GO:0008081">
    <property type="term" value="F:phosphoric diester hydrolase activity"/>
    <property type="evidence" value="ECO:0007669"/>
    <property type="project" value="UniProtKB-ARBA"/>
</dbReference>
<evidence type="ECO:0000313" key="5">
    <source>
        <dbReference type="Proteomes" id="UP000515917"/>
    </source>
</evidence>
<dbReference type="PROSITE" id="PS51832">
    <property type="entry name" value="HD_GYP"/>
    <property type="match status" value="1"/>
</dbReference>